<feature type="compositionally biased region" description="Basic and acidic residues" evidence="1">
    <location>
        <begin position="33"/>
        <end position="47"/>
    </location>
</feature>
<keyword evidence="3" id="KW-1185">Reference proteome</keyword>
<dbReference type="EMBL" id="JAZHXI010000007">
    <property type="protein sequence ID" value="KAL2069664.1"/>
    <property type="molecule type" value="Genomic_DNA"/>
</dbReference>
<reference evidence="2 3" key="1">
    <citation type="journal article" date="2024" name="Commun. Biol.">
        <title>Comparative genomic analysis of thermophilic fungi reveals convergent evolutionary adaptations and gene losses.</title>
        <authorList>
            <person name="Steindorff A.S."/>
            <person name="Aguilar-Pontes M.V."/>
            <person name="Robinson A.J."/>
            <person name="Andreopoulos B."/>
            <person name="LaButti K."/>
            <person name="Kuo A."/>
            <person name="Mondo S."/>
            <person name="Riley R."/>
            <person name="Otillar R."/>
            <person name="Haridas S."/>
            <person name="Lipzen A."/>
            <person name="Grimwood J."/>
            <person name="Schmutz J."/>
            <person name="Clum A."/>
            <person name="Reid I.D."/>
            <person name="Moisan M.C."/>
            <person name="Butler G."/>
            <person name="Nguyen T.T.M."/>
            <person name="Dewar K."/>
            <person name="Conant G."/>
            <person name="Drula E."/>
            <person name="Henrissat B."/>
            <person name="Hansel C."/>
            <person name="Singer S."/>
            <person name="Hutchinson M.I."/>
            <person name="de Vries R.P."/>
            <person name="Natvig D.O."/>
            <person name="Powell A.J."/>
            <person name="Tsang A."/>
            <person name="Grigoriev I.V."/>
        </authorList>
    </citation>
    <scope>NUCLEOTIDE SEQUENCE [LARGE SCALE GENOMIC DNA]</scope>
    <source>
        <strain evidence="2 3">CBS 494.80</strain>
    </source>
</reference>
<organism evidence="2 3">
    <name type="scientific">Oculimacula yallundae</name>
    <dbReference type="NCBI Taxonomy" id="86028"/>
    <lineage>
        <taxon>Eukaryota</taxon>
        <taxon>Fungi</taxon>
        <taxon>Dikarya</taxon>
        <taxon>Ascomycota</taxon>
        <taxon>Pezizomycotina</taxon>
        <taxon>Leotiomycetes</taxon>
        <taxon>Helotiales</taxon>
        <taxon>Ploettnerulaceae</taxon>
        <taxon>Oculimacula</taxon>
    </lineage>
</organism>
<feature type="region of interest" description="Disordered" evidence="1">
    <location>
        <begin position="26"/>
        <end position="136"/>
    </location>
</feature>
<evidence type="ECO:0000256" key="1">
    <source>
        <dbReference type="SAM" id="MobiDB-lite"/>
    </source>
</evidence>
<comment type="caution">
    <text evidence="2">The sequence shown here is derived from an EMBL/GenBank/DDBJ whole genome shotgun (WGS) entry which is preliminary data.</text>
</comment>
<accession>A0ABR4CKI3</accession>
<dbReference type="Proteomes" id="UP001595075">
    <property type="component" value="Unassembled WGS sequence"/>
</dbReference>
<dbReference type="PANTHER" id="PTHR42090:SF1">
    <property type="match status" value="1"/>
</dbReference>
<feature type="non-terminal residue" evidence="2">
    <location>
        <position position="136"/>
    </location>
</feature>
<evidence type="ECO:0000313" key="2">
    <source>
        <dbReference type="EMBL" id="KAL2069664.1"/>
    </source>
</evidence>
<sequence>MEALLLPINYICGILKNRNCPSKCHPLQSSAWRQDHVPDRNQDKDSIDTEATEYTKSGTDDGAAKQEEAAFDPSTTDPEQERKIAGKGTEGSGNPLDVSPANPEVSKQRGQTEGGAEKGVGKKQSGGGSPNKAGKA</sequence>
<gene>
    <name evidence="2" type="ORF">VTL71DRAFT_14343</name>
</gene>
<evidence type="ECO:0000313" key="3">
    <source>
        <dbReference type="Proteomes" id="UP001595075"/>
    </source>
</evidence>
<feature type="compositionally biased region" description="Basic and acidic residues" evidence="1">
    <location>
        <begin position="58"/>
        <end position="68"/>
    </location>
</feature>
<protein>
    <submittedName>
        <fullName evidence="2">Uncharacterized protein</fullName>
    </submittedName>
</protein>
<proteinExistence type="predicted"/>
<dbReference type="PANTHER" id="PTHR42090">
    <property type="match status" value="1"/>
</dbReference>
<name>A0ABR4CKI3_9HELO</name>